<reference evidence="1" key="1">
    <citation type="submission" date="2021-02" db="EMBL/GenBank/DDBJ databases">
        <authorList>
            <person name="Nowell W R."/>
        </authorList>
    </citation>
    <scope>NUCLEOTIDE SEQUENCE</scope>
</reference>
<evidence type="ECO:0008006" key="5">
    <source>
        <dbReference type="Google" id="ProtNLM"/>
    </source>
</evidence>
<gene>
    <name evidence="1" type="ORF">EDS130_LOCUS12110</name>
    <name evidence="2" type="ORF">XAT740_LOCUS35767</name>
</gene>
<dbReference type="PANTHER" id="PTHR34305">
    <property type="entry name" value="EXPRESSED PROTEIN"/>
    <property type="match status" value="1"/>
</dbReference>
<protein>
    <recommendedName>
        <fullName evidence="5">CxC5 like cysteine cluster associated with KDZ domain-containing protein</fullName>
    </recommendedName>
</protein>
<dbReference type="PANTHER" id="PTHR34305:SF1">
    <property type="entry name" value="SWIM-TYPE DOMAIN-CONTAINING PROTEIN"/>
    <property type="match status" value="1"/>
</dbReference>
<dbReference type="EMBL" id="CAJNOR010003614">
    <property type="protein sequence ID" value="CAF1430897.1"/>
    <property type="molecule type" value="Genomic_DNA"/>
</dbReference>
<dbReference type="EMBL" id="CAJNOJ010000045">
    <property type="protein sequence ID" value="CAF0946623.1"/>
    <property type="molecule type" value="Genomic_DNA"/>
</dbReference>
<organism evidence="1 4">
    <name type="scientific">Adineta ricciae</name>
    <name type="common">Rotifer</name>
    <dbReference type="NCBI Taxonomy" id="249248"/>
    <lineage>
        <taxon>Eukaryota</taxon>
        <taxon>Metazoa</taxon>
        <taxon>Spiralia</taxon>
        <taxon>Gnathifera</taxon>
        <taxon>Rotifera</taxon>
        <taxon>Eurotatoria</taxon>
        <taxon>Bdelloidea</taxon>
        <taxon>Adinetida</taxon>
        <taxon>Adinetidae</taxon>
        <taxon>Adineta</taxon>
    </lineage>
</organism>
<name>A0A814CZ36_ADIRI</name>
<sequence length="631" mass="74013">MSSNLALTENNETYIITLHRTFHIKVLHLVHDLNNRIDDCVDTRTKDITLMTNSVFNSNLTETTVNEIINQPNLGEMNELFHTVNIDRLLADYTLSLVSDTNATSVCLKPFTKTCLNCYKELNVTFNQFIDVFNLNSITKGSVYVATCRPCEQRFYPNFYEKIAIRKNFVTPGSIYDQNFIYFGGKKAYSTELLIHFTSIFLRQYSGFENFQHSYNLSIKKYSNLLPDRNIIDQVFVEINRECFSNIWFLYQLSIFNFFNNDIEQFEIPRLLDDSSLYEFFDTNYDRWYCDFVNHWAIHHVTHRCQTKDNSQSSFCMKAFIIDGMQKVARPICTNKNKWIRTDEFPDGVYIGCGNTPKAKSGLCEMCRRTKILDDNETYLLTSGDKGIYDHPLTGCNVSREDRFVDIEKKTSQGIIYTLSPCGIVVGFDELYRAESCYLVLWHFFKIIHLIKDYQLHLPRIIIYDNACSLFLYFWGRFGEIDIYQRILRTPPSNFVSRCLFFIDRFHQPNHKRPMCQKERNINYALTDDATKSINTEVAEQRNSVLKQYQNALSSYSSRKARVGYLVLFHLMNAERNTCEGRYEYCRNYAKDTLYSYVYIPQHLLLGAHILTNSRRPNPRASSGSMRYFIP</sequence>
<dbReference type="Proteomes" id="UP000663828">
    <property type="component" value="Unassembled WGS sequence"/>
</dbReference>
<proteinExistence type="predicted"/>
<evidence type="ECO:0000313" key="1">
    <source>
        <dbReference type="EMBL" id="CAF0946623.1"/>
    </source>
</evidence>
<evidence type="ECO:0000313" key="3">
    <source>
        <dbReference type="Proteomes" id="UP000663828"/>
    </source>
</evidence>
<dbReference type="AlphaFoldDB" id="A0A814CZ36"/>
<keyword evidence="3" id="KW-1185">Reference proteome</keyword>
<evidence type="ECO:0000313" key="4">
    <source>
        <dbReference type="Proteomes" id="UP000663852"/>
    </source>
</evidence>
<evidence type="ECO:0000313" key="2">
    <source>
        <dbReference type="EMBL" id="CAF1430897.1"/>
    </source>
</evidence>
<accession>A0A814CZ36</accession>
<dbReference type="Proteomes" id="UP000663852">
    <property type="component" value="Unassembled WGS sequence"/>
</dbReference>
<comment type="caution">
    <text evidence="1">The sequence shown here is derived from an EMBL/GenBank/DDBJ whole genome shotgun (WGS) entry which is preliminary data.</text>
</comment>
<dbReference type="OrthoDB" id="9970787at2759"/>